<organism evidence="1 2">
    <name type="scientific">Erythrobacter crassostreae</name>
    <dbReference type="NCBI Taxonomy" id="2828328"/>
    <lineage>
        <taxon>Bacteria</taxon>
        <taxon>Pseudomonadati</taxon>
        <taxon>Pseudomonadota</taxon>
        <taxon>Alphaproteobacteria</taxon>
        <taxon>Sphingomonadales</taxon>
        <taxon>Erythrobacteraceae</taxon>
        <taxon>Erythrobacter/Porphyrobacter group</taxon>
        <taxon>Erythrobacter</taxon>
    </lineage>
</organism>
<proteinExistence type="predicted"/>
<dbReference type="InterPro" id="IPR014917">
    <property type="entry name" value="DUF1800"/>
</dbReference>
<dbReference type="RefSeq" id="WP_218404252.1">
    <property type="nucleotide sequence ID" value="NZ_JAGSPC010000001.1"/>
</dbReference>
<evidence type="ECO:0000313" key="1">
    <source>
        <dbReference type="EMBL" id="MBV7258998.1"/>
    </source>
</evidence>
<dbReference type="Proteomes" id="UP001138681">
    <property type="component" value="Unassembled WGS sequence"/>
</dbReference>
<reference evidence="1" key="1">
    <citation type="submission" date="2021-04" db="EMBL/GenBank/DDBJ databases">
        <authorList>
            <person name="Pira H."/>
            <person name="Risdian C."/>
            <person name="Wink J."/>
        </authorList>
    </citation>
    <scope>NUCLEOTIDE SEQUENCE</scope>
    <source>
        <strain evidence="1">WH158</strain>
    </source>
</reference>
<keyword evidence="2" id="KW-1185">Reference proteome</keyword>
<gene>
    <name evidence="1" type="ORF">KCG46_05320</name>
</gene>
<dbReference type="EMBL" id="JAGSPC010000001">
    <property type="protein sequence ID" value="MBV7258998.1"/>
    <property type="molecule type" value="Genomic_DNA"/>
</dbReference>
<accession>A0A9X1JMR2</accession>
<comment type="caution">
    <text evidence="1">The sequence shown here is derived from an EMBL/GenBank/DDBJ whole genome shotgun (WGS) entry which is preliminary data.</text>
</comment>
<dbReference type="Pfam" id="PF08811">
    <property type="entry name" value="DUF1800"/>
    <property type="match status" value="1"/>
</dbReference>
<protein>
    <submittedName>
        <fullName evidence="1">DUF1800 family protein</fullName>
    </submittedName>
</protein>
<dbReference type="PANTHER" id="PTHR43737">
    <property type="entry name" value="BLL7424 PROTEIN"/>
    <property type="match status" value="1"/>
</dbReference>
<name>A0A9X1JMR2_9SPHN</name>
<dbReference type="PANTHER" id="PTHR43737:SF1">
    <property type="entry name" value="DUF1501 DOMAIN-CONTAINING PROTEIN"/>
    <property type="match status" value="1"/>
</dbReference>
<dbReference type="AlphaFoldDB" id="A0A9X1JMR2"/>
<evidence type="ECO:0000313" key="2">
    <source>
        <dbReference type="Proteomes" id="UP001138681"/>
    </source>
</evidence>
<sequence length="584" mass="64172">MPTAPANRAALGAIVTLGAAACGGGGTNGSGGPTQSNGAGSSAGTVANPISDAQAARFLLHASLSASSAQIQSVTKLGYARWLDEEMAKPNDLTARQFFRDRNFDVIDENSYFNEQRMADYMTWNQLMVGGNGVRKRTSLALSELFVVNVEDLNIRWRPLAIGTYWDMLNANVFGNFRELLKQVTISPVMASFLDVIGSQKSDVITNRQPDENFAREIMQLFTIGLVELNLDGSTKSSDGRAIETYTNEDVVGLAKCFTGYNFDYSNTNISTHPNSNWALEEPDFLYEPITADPRRWRRPQSNSLHSHEEKSFLGITIPAGTGPEATLEAALDALFAHPNVGPFFGKQMIQRLVTSNPSPEYVRRVATVFNDNGNGIRGDLSAVFKAILLDEEALSEASLTDSRFGKLREPILRLAQWGRSFRASSISGNWTLDRLDRDYDQLAQSPFRSPSVFNFFRPSFVDGSSNAQRNGMVAPEFALANETSVAGYLNFIQLMIDGLGYASRDVRTSFADQIELATDPQSLVTHLDLIMTARQMSSQTKSLILGAIESISLESPNDEDGKLKRVRIAAFLTMASPDYLIQR</sequence>